<evidence type="ECO:0000313" key="3">
    <source>
        <dbReference type="EMBL" id="ACL95625.1"/>
    </source>
</evidence>
<dbReference type="OrthoDB" id="7192970at2"/>
<evidence type="ECO:0000259" key="2">
    <source>
        <dbReference type="Pfam" id="PF16747"/>
    </source>
</evidence>
<name>A0A0H3C957_CAUVN</name>
<feature type="signal peptide" evidence="1">
    <location>
        <begin position="1"/>
        <end position="21"/>
    </location>
</feature>
<reference evidence="3 4" key="1">
    <citation type="journal article" date="2010" name="J. Bacteriol.">
        <title>The genetic basis of laboratory adaptation in Caulobacter crescentus.</title>
        <authorList>
            <person name="Marks M.E."/>
            <person name="Castro-Rojas C.M."/>
            <person name="Teiling C."/>
            <person name="Du L."/>
            <person name="Kapatral V."/>
            <person name="Walunas T.L."/>
            <person name="Crosson S."/>
        </authorList>
    </citation>
    <scope>NUCLEOTIDE SEQUENCE [LARGE SCALE GENOMIC DNA]</scope>
    <source>
        <strain evidence="4">NA1000 / CB15N</strain>
    </source>
</reference>
<dbReference type="InterPro" id="IPR031939">
    <property type="entry name" value="Adhesin_E-like"/>
</dbReference>
<dbReference type="RefSeq" id="WP_010919940.1">
    <property type="nucleotide sequence ID" value="NC_011916.1"/>
</dbReference>
<dbReference type="AlphaFoldDB" id="A0A0H3C957"/>
<gene>
    <name evidence="3" type="ordered locus">CCNA_02160</name>
</gene>
<sequence>MIGMLTAILLLAGQASTPAPAVKDDAAKVDSVTITAAEKKPAAMPPWSRKIEGIGWPFMGVGEDKSVMMFAKTGKTPSGADYQRVWVRHEFRLPQTEAGLTFRSERLAQDVDCKTRAFRSLAVYRYPENNLGGEPVAFKFDENDWTRPDAGAFAETVVDAACMRPDAVG</sequence>
<accession>A0A0H3C957</accession>
<dbReference type="Pfam" id="PF16747">
    <property type="entry name" value="Adhesin_E"/>
    <property type="match status" value="1"/>
</dbReference>
<keyword evidence="4" id="KW-1185">Reference proteome</keyword>
<dbReference type="HOGENOM" id="CLU_1575661_0_0_5"/>
<feature type="domain" description="Surface-adhesin protein E-like" evidence="2">
    <location>
        <begin position="60"/>
        <end position="162"/>
    </location>
</feature>
<dbReference type="KEGG" id="ccs:CCNA_02160"/>
<protein>
    <recommendedName>
        <fullName evidence="2">Surface-adhesin protein E-like domain-containing protein</fullName>
    </recommendedName>
</protein>
<evidence type="ECO:0000313" key="4">
    <source>
        <dbReference type="Proteomes" id="UP000001364"/>
    </source>
</evidence>
<keyword evidence="1" id="KW-0732">Signal</keyword>
<dbReference type="GeneID" id="7333410"/>
<organism evidence="3 4">
    <name type="scientific">Caulobacter vibrioides (strain NA1000 / CB15N)</name>
    <name type="common">Caulobacter crescentus</name>
    <dbReference type="NCBI Taxonomy" id="565050"/>
    <lineage>
        <taxon>Bacteria</taxon>
        <taxon>Pseudomonadati</taxon>
        <taxon>Pseudomonadota</taxon>
        <taxon>Alphaproteobacteria</taxon>
        <taxon>Caulobacterales</taxon>
        <taxon>Caulobacteraceae</taxon>
        <taxon>Caulobacter</taxon>
    </lineage>
</organism>
<dbReference type="EMBL" id="CP001340">
    <property type="protein sequence ID" value="ACL95625.1"/>
    <property type="molecule type" value="Genomic_DNA"/>
</dbReference>
<dbReference type="Proteomes" id="UP000001364">
    <property type="component" value="Chromosome"/>
</dbReference>
<evidence type="ECO:0000256" key="1">
    <source>
        <dbReference type="SAM" id="SignalP"/>
    </source>
</evidence>
<dbReference type="RefSeq" id="YP_002517533.1">
    <property type="nucleotide sequence ID" value="NC_011916.1"/>
</dbReference>
<dbReference type="PATRIC" id="fig|565050.3.peg.2116"/>
<proteinExistence type="predicted"/>
<feature type="chain" id="PRO_5002606047" description="Surface-adhesin protein E-like domain-containing protein" evidence="1">
    <location>
        <begin position="22"/>
        <end position="169"/>
    </location>
</feature>